<dbReference type="Gene3D" id="3.90.550.10">
    <property type="entry name" value="Spore Coat Polysaccharide Biosynthesis Protein SpsA, Chain A"/>
    <property type="match status" value="1"/>
</dbReference>
<dbReference type="InterPro" id="IPR050834">
    <property type="entry name" value="Glycosyltransf_2"/>
</dbReference>
<proteinExistence type="predicted"/>
<feature type="transmembrane region" description="Helical" evidence="1">
    <location>
        <begin position="299"/>
        <end position="321"/>
    </location>
</feature>
<keyword evidence="4" id="KW-1185">Reference proteome</keyword>
<gene>
    <name evidence="3" type="ORF">GH723_10360</name>
</gene>
<keyword evidence="1" id="KW-1133">Transmembrane helix</keyword>
<dbReference type="AlphaFoldDB" id="A0A5Q2RF36"/>
<dbReference type="Proteomes" id="UP000334019">
    <property type="component" value="Chromosome"/>
</dbReference>
<feature type="transmembrane region" description="Helical" evidence="1">
    <location>
        <begin position="248"/>
        <end position="265"/>
    </location>
</feature>
<evidence type="ECO:0000313" key="4">
    <source>
        <dbReference type="Proteomes" id="UP000334019"/>
    </source>
</evidence>
<sequence>MTPDITVIVPCRNEAADIGDCIAAIAAQDVARSEFEVLLVDGESDDGTVEAARAEAAANGLGIEVLENPDRTAATALNRGLSRARGRLIVRVDARSRITSGHLRRCREHLDDRRIGVVGGGQRPVARPGATLEERGIVRALSNRYTTGLARYRRSDTPGAVDTVWMGAFRRSDLERVGGWPVRPAQNQDYRLNQTLRAEGLQVWFDPTLTADYLPRRTLRALARQYAAFGRAKGTIWRSGGTFAPRHALLLAGPLLLGVGLVAVVRRKGLAPAGALAVAGLLVVDEVGSSSPASGQERAVAVVATLVADGAWLVGVVRGCARR</sequence>
<evidence type="ECO:0000256" key="1">
    <source>
        <dbReference type="SAM" id="Phobius"/>
    </source>
</evidence>
<dbReference type="PANTHER" id="PTHR43685">
    <property type="entry name" value="GLYCOSYLTRANSFERASE"/>
    <property type="match status" value="1"/>
</dbReference>
<evidence type="ECO:0000313" key="3">
    <source>
        <dbReference type="EMBL" id="QGG95468.1"/>
    </source>
</evidence>
<dbReference type="KEGG" id="atq:GH723_10360"/>
<protein>
    <submittedName>
        <fullName evidence="3">Glycosyltransferase</fullName>
    </submittedName>
</protein>
<dbReference type="SUPFAM" id="SSF53448">
    <property type="entry name" value="Nucleotide-diphospho-sugar transferases"/>
    <property type="match status" value="1"/>
</dbReference>
<keyword evidence="1" id="KW-0472">Membrane</keyword>
<evidence type="ECO:0000259" key="2">
    <source>
        <dbReference type="Pfam" id="PF00535"/>
    </source>
</evidence>
<accession>A0A5Q2RF36</accession>
<reference evidence="3 4" key="1">
    <citation type="submission" date="2019-11" db="EMBL/GenBank/DDBJ databases">
        <authorList>
            <person name="He Y."/>
        </authorList>
    </citation>
    <scope>NUCLEOTIDE SEQUENCE [LARGE SCALE GENOMIC DNA]</scope>
    <source>
        <strain evidence="3 4">SCSIO 58843</strain>
    </source>
</reference>
<keyword evidence="3" id="KW-0808">Transferase</keyword>
<dbReference type="InterPro" id="IPR001173">
    <property type="entry name" value="Glyco_trans_2-like"/>
</dbReference>
<keyword evidence="1" id="KW-0812">Transmembrane</keyword>
<dbReference type="GO" id="GO:0016740">
    <property type="term" value="F:transferase activity"/>
    <property type="evidence" value="ECO:0007669"/>
    <property type="project" value="UniProtKB-KW"/>
</dbReference>
<feature type="transmembrane region" description="Helical" evidence="1">
    <location>
        <begin position="270"/>
        <end position="287"/>
    </location>
</feature>
<dbReference type="EMBL" id="CP045851">
    <property type="protein sequence ID" value="QGG95468.1"/>
    <property type="molecule type" value="Genomic_DNA"/>
</dbReference>
<feature type="domain" description="Glycosyltransferase 2-like" evidence="2">
    <location>
        <begin position="6"/>
        <end position="175"/>
    </location>
</feature>
<name>A0A5Q2RF36_9ACTN</name>
<dbReference type="Pfam" id="PF00535">
    <property type="entry name" value="Glycos_transf_2"/>
    <property type="match status" value="1"/>
</dbReference>
<dbReference type="RefSeq" id="WP_153759575.1">
    <property type="nucleotide sequence ID" value="NZ_CP045851.1"/>
</dbReference>
<dbReference type="InterPro" id="IPR029044">
    <property type="entry name" value="Nucleotide-diphossugar_trans"/>
</dbReference>
<organism evidence="3 4">
    <name type="scientific">Actinomarinicola tropica</name>
    <dbReference type="NCBI Taxonomy" id="2789776"/>
    <lineage>
        <taxon>Bacteria</taxon>
        <taxon>Bacillati</taxon>
        <taxon>Actinomycetota</taxon>
        <taxon>Acidimicrobiia</taxon>
        <taxon>Acidimicrobiales</taxon>
        <taxon>Iamiaceae</taxon>
        <taxon>Actinomarinicola</taxon>
    </lineage>
</organism>
<dbReference type="PANTHER" id="PTHR43685:SF2">
    <property type="entry name" value="GLYCOSYLTRANSFERASE 2-LIKE DOMAIN-CONTAINING PROTEIN"/>
    <property type="match status" value="1"/>
</dbReference>